<keyword evidence="2 4" id="KW-0238">DNA-binding</keyword>
<proteinExistence type="predicted"/>
<sequence>MSTPPPARRRDAVQKRHAIERAATDLVLQHGYDAVTVDMICELAGVSPRTFFNHFKTKDAALLGPEPPVIDAQAAREFVVSTGPLLSGLARVIRIDPGVMGDDPALLARRIQAVGTTPVLMSRQMERLSAIEAELRDIVLLRLRTQWPDEDADERQEQAELITHLLAGLMRHIGRTWSRQVEAGEPPVIDPAAIEAKLERVLRKLG</sequence>
<dbReference type="PROSITE" id="PS50977">
    <property type="entry name" value="HTH_TETR_2"/>
    <property type="match status" value="1"/>
</dbReference>
<keyword evidence="1" id="KW-0805">Transcription regulation</keyword>
<dbReference type="GO" id="GO:0000976">
    <property type="term" value="F:transcription cis-regulatory region binding"/>
    <property type="evidence" value="ECO:0007669"/>
    <property type="project" value="TreeGrafter"/>
</dbReference>
<dbReference type="Gene3D" id="1.10.357.10">
    <property type="entry name" value="Tetracycline Repressor, domain 2"/>
    <property type="match status" value="1"/>
</dbReference>
<dbReference type="AlphaFoldDB" id="A0AAJ5W2Y7"/>
<feature type="DNA-binding region" description="H-T-H motif" evidence="4">
    <location>
        <begin position="36"/>
        <end position="55"/>
    </location>
</feature>
<keyword evidence="3" id="KW-0804">Transcription</keyword>
<dbReference type="PROSITE" id="PS01081">
    <property type="entry name" value="HTH_TETR_1"/>
    <property type="match status" value="1"/>
</dbReference>
<organism evidence="6 7">
    <name type="scientific">Candidatus Microbacterium phytovorans</name>
    <dbReference type="NCBI Taxonomy" id="3121374"/>
    <lineage>
        <taxon>Bacteria</taxon>
        <taxon>Bacillati</taxon>
        <taxon>Actinomycetota</taxon>
        <taxon>Actinomycetes</taxon>
        <taxon>Micrococcales</taxon>
        <taxon>Microbacteriaceae</taxon>
        <taxon>Microbacterium</taxon>
    </lineage>
</organism>
<dbReference type="GO" id="GO:0003700">
    <property type="term" value="F:DNA-binding transcription factor activity"/>
    <property type="evidence" value="ECO:0007669"/>
    <property type="project" value="TreeGrafter"/>
</dbReference>
<accession>A0AAJ5W2Y7</accession>
<evidence type="ECO:0000313" key="6">
    <source>
        <dbReference type="EMBL" id="WEK13395.1"/>
    </source>
</evidence>
<dbReference type="InterPro" id="IPR001647">
    <property type="entry name" value="HTH_TetR"/>
</dbReference>
<dbReference type="InterPro" id="IPR023772">
    <property type="entry name" value="DNA-bd_HTH_TetR-type_CS"/>
</dbReference>
<dbReference type="Pfam" id="PF00440">
    <property type="entry name" value="TetR_N"/>
    <property type="match status" value="1"/>
</dbReference>
<gene>
    <name evidence="6" type="ORF">P0Y48_13170</name>
</gene>
<evidence type="ECO:0000259" key="5">
    <source>
        <dbReference type="PROSITE" id="PS50977"/>
    </source>
</evidence>
<dbReference type="Proteomes" id="UP001213972">
    <property type="component" value="Chromosome"/>
</dbReference>
<feature type="domain" description="HTH tetR-type" evidence="5">
    <location>
        <begin position="13"/>
        <end position="73"/>
    </location>
</feature>
<dbReference type="InterPro" id="IPR009057">
    <property type="entry name" value="Homeodomain-like_sf"/>
</dbReference>
<dbReference type="InterPro" id="IPR050109">
    <property type="entry name" value="HTH-type_TetR-like_transc_reg"/>
</dbReference>
<reference evidence="6" key="1">
    <citation type="submission" date="2023-03" db="EMBL/GenBank/DDBJ databases">
        <title>Andean soil-derived lignocellulolytic bacterial consortium as a source of novel taxa and putative plastic-active enzymes.</title>
        <authorList>
            <person name="Diaz-Garcia L."/>
            <person name="Chuvochina M."/>
            <person name="Feuerriegel G."/>
            <person name="Bunk B."/>
            <person name="Sproer C."/>
            <person name="Streit W.R."/>
            <person name="Rodriguez L.M."/>
            <person name="Overmann J."/>
            <person name="Jimenez D.J."/>
        </authorList>
    </citation>
    <scope>NUCLEOTIDE SEQUENCE</scope>
    <source>
        <strain evidence="6">MAG 4610</strain>
    </source>
</reference>
<evidence type="ECO:0000313" key="7">
    <source>
        <dbReference type="Proteomes" id="UP001213972"/>
    </source>
</evidence>
<dbReference type="PANTHER" id="PTHR30055:SF234">
    <property type="entry name" value="HTH-TYPE TRANSCRIPTIONAL REGULATOR BETI"/>
    <property type="match status" value="1"/>
</dbReference>
<protein>
    <submittedName>
        <fullName evidence="6">Helix-turn-helix domain containing protein</fullName>
    </submittedName>
</protein>
<evidence type="ECO:0000256" key="1">
    <source>
        <dbReference type="ARBA" id="ARBA00023015"/>
    </source>
</evidence>
<dbReference type="PRINTS" id="PR00455">
    <property type="entry name" value="HTHTETR"/>
</dbReference>
<evidence type="ECO:0000256" key="2">
    <source>
        <dbReference type="ARBA" id="ARBA00023125"/>
    </source>
</evidence>
<dbReference type="EMBL" id="CP119321">
    <property type="protein sequence ID" value="WEK13395.1"/>
    <property type="molecule type" value="Genomic_DNA"/>
</dbReference>
<name>A0AAJ5W2Y7_9MICO</name>
<evidence type="ECO:0000256" key="4">
    <source>
        <dbReference type="PROSITE-ProRule" id="PRU00335"/>
    </source>
</evidence>
<dbReference type="PANTHER" id="PTHR30055">
    <property type="entry name" value="HTH-TYPE TRANSCRIPTIONAL REGULATOR RUTR"/>
    <property type="match status" value="1"/>
</dbReference>
<evidence type="ECO:0000256" key="3">
    <source>
        <dbReference type="ARBA" id="ARBA00023163"/>
    </source>
</evidence>
<dbReference type="SUPFAM" id="SSF46689">
    <property type="entry name" value="Homeodomain-like"/>
    <property type="match status" value="1"/>
</dbReference>